<dbReference type="Proteomes" id="UP000297597">
    <property type="component" value="Unassembled WGS sequence"/>
</dbReference>
<evidence type="ECO:0000256" key="1">
    <source>
        <dbReference type="SAM" id="MobiDB-lite"/>
    </source>
</evidence>
<gene>
    <name evidence="2" type="ORF">Pmgp_00270</name>
</gene>
<sequence length="190" mass="20849">MAKPRGDISDMVVTTGVMADLFGFTQRHITRMVNEGVLERQAPGRYSLLTNIKRYLEFVRTGHVSAEAEEAEAKYLEEKALHEAAKRKMAELKLAKQRNQLHAASDIELLLTGMLVTFRNRILGIPQKVAPKVIGVKNLAEISDTIASELLEALIELSEYDPAMFAGGDIVEDEDDPAVQGDPESGSPAS</sequence>
<accession>A0A4Y7RXA9</accession>
<evidence type="ECO:0008006" key="4">
    <source>
        <dbReference type="Google" id="ProtNLM"/>
    </source>
</evidence>
<evidence type="ECO:0000313" key="3">
    <source>
        <dbReference type="Proteomes" id="UP000297597"/>
    </source>
</evidence>
<evidence type="ECO:0000313" key="2">
    <source>
        <dbReference type="EMBL" id="TEB13376.1"/>
    </source>
</evidence>
<dbReference type="RefSeq" id="WP_134212168.1">
    <property type="nucleotide sequence ID" value="NZ_QFFZ01000002.1"/>
</dbReference>
<organism evidence="2 3">
    <name type="scientific">Pelotomaculum propionicicum</name>
    <dbReference type="NCBI Taxonomy" id="258475"/>
    <lineage>
        <taxon>Bacteria</taxon>
        <taxon>Bacillati</taxon>
        <taxon>Bacillota</taxon>
        <taxon>Clostridia</taxon>
        <taxon>Eubacteriales</taxon>
        <taxon>Desulfotomaculaceae</taxon>
        <taxon>Pelotomaculum</taxon>
    </lineage>
</organism>
<proteinExistence type="predicted"/>
<reference evidence="2 3" key="1">
    <citation type="journal article" date="2018" name="Environ. Microbiol.">
        <title>Novel energy conservation strategies and behaviour of Pelotomaculum schinkii driving syntrophic propionate catabolism.</title>
        <authorList>
            <person name="Hidalgo-Ahumada C.A.P."/>
            <person name="Nobu M.K."/>
            <person name="Narihiro T."/>
            <person name="Tamaki H."/>
            <person name="Liu W.T."/>
            <person name="Kamagata Y."/>
            <person name="Stams A.J.M."/>
            <person name="Imachi H."/>
            <person name="Sousa D.Z."/>
        </authorList>
    </citation>
    <scope>NUCLEOTIDE SEQUENCE [LARGE SCALE GENOMIC DNA]</scope>
    <source>
        <strain evidence="2 3">MGP</strain>
    </source>
</reference>
<dbReference type="AlphaFoldDB" id="A0A4Y7RXA9"/>
<protein>
    <recommendedName>
        <fullName evidence="4">Phage DNA packaging protein Nu1</fullName>
    </recommendedName>
</protein>
<feature type="region of interest" description="Disordered" evidence="1">
    <location>
        <begin position="168"/>
        <end position="190"/>
    </location>
</feature>
<name>A0A4Y7RXA9_9FIRM</name>
<dbReference type="EMBL" id="QFFZ01000002">
    <property type="protein sequence ID" value="TEB13376.1"/>
    <property type="molecule type" value="Genomic_DNA"/>
</dbReference>
<keyword evidence="3" id="KW-1185">Reference proteome</keyword>
<comment type="caution">
    <text evidence="2">The sequence shown here is derived from an EMBL/GenBank/DDBJ whole genome shotgun (WGS) entry which is preliminary data.</text>
</comment>
<dbReference type="OrthoDB" id="1908546at2"/>